<feature type="transmembrane region" description="Helical" evidence="5">
    <location>
        <begin position="76"/>
        <end position="95"/>
    </location>
</feature>
<evidence type="ECO:0000256" key="5">
    <source>
        <dbReference type="SAM" id="Phobius"/>
    </source>
</evidence>
<dbReference type="SMART" id="SM00752">
    <property type="entry name" value="HTTM"/>
    <property type="match status" value="1"/>
</dbReference>
<evidence type="ECO:0000256" key="1">
    <source>
        <dbReference type="ARBA" id="ARBA00004127"/>
    </source>
</evidence>
<feature type="domain" description="HTTM-like" evidence="6">
    <location>
        <begin position="10"/>
        <end position="285"/>
    </location>
</feature>
<feature type="transmembrane region" description="Helical" evidence="5">
    <location>
        <begin position="15"/>
        <end position="34"/>
    </location>
</feature>
<organism evidence="7 8">
    <name type="scientific">Candidatus Andersenbacteria bacterium CG10_big_fil_rev_8_21_14_0_10_54_11</name>
    <dbReference type="NCBI Taxonomy" id="1974485"/>
    <lineage>
        <taxon>Bacteria</taxon>
        <taxon>Candidatus Anderseniibacteriota</taxon>
    </lineage>
</organism>
<dbReference type="AlphaFoldDB" id="A0A2M6WZ62"/>
<reference evidence="8" key="1">
    <citation type="submission" date="2017-09" db="EMBL/GenBank/DDBJ databases">
        <title>Depth-based differentiation of microbial function through sediment-hosted aquifers and enrichment of novel symbionts in the deep terrestrial subsurface.</title>
        <authorList>
            <person name="Probst A.J."/>
            <person name="Ladd B."/>
            <person name="Jarett J.K."/>
            <person name="Geller-Mcgrath D.E."/>
            <person name="Sieber C.M.K."/>
            <person name="Emerson J.B."/>
            <person name="Anantharaman K."/>
            <person name="Thomas B.C."/>
            <person name="Malmstrom R."/>
            <person name="Stieglmeier M."/>
            <person name="Klingl A."/>
            <person name="Woyke T."/>
            <person name="Ryan C.M."/>
            <person name="Banfield J.F."/>
        </authorList>
    </citation>
    <scope>NUCLEOTIDE SEQUENCE [LARGE SCALE GENOMIC DNA]</scope>
</reference>
<feature type="transmembrane region" description="Helical" evidence="5">
    <location>
        <begin position="421"/>
        <end position="440"/>
    </location>
</feature>
<evidence type="ECO:0000256" key="3">
    <source>
        <dbReference type="ARBA" id="ARBA00022989"/>
    </source>
</evidence>
<sequence length="592" mass="67097">MMQHNRLRALFGVDIRSLALLRAGIAAVVLLDLLERSRNLRAHYTDAGVLPRPDLWRLWPNPWLASLYSLSGSWQFVAFLFTIAAVFACLLLVGYRTRLAAVVTWLMLVSLHNRNPLVLQGGDGILRVTLFWAMFLPLGQIFSFDYLRGKSKPPSANTYVSLASCAYLLQMMLVYLFAALLKSYPAWHAEGSAAYFALHFDQLIRPAGAWLRTHAAWLKLLTHATWYTELIAPFVFFSPILTGPLRTFTILGLVGMQIGFNIFMRLGFFGIIAVTALLGALPSWFWDKMLPRVIPQKKAAAPAAIYYDNDCGLCQRFVDQLRRLLSLPLGTVIAPAADNPAMQLIMTQKNSWVVVAENRAYTGFAAFCRVLNASPWAWMFGRILAAPGLRALGEVIYRLAARSRHMVCVMPSPPHRLWQRMRETVSGCTVLIFLVLIILWNGTRLPVTTAPIAKPAQALVWATGLQQQWGMFAPAPSIEDGWYVIPGKLANSREVDLFRGGKEVTYEKPHWVAYTYQDKRWQKYMNNLWQDSYAGHRLPYARYLCRQWNAAHDKDERLKGLQIIFMLERTPPPGQPIPPIEPNVILNYNCEE</sequence>
<feature type="transmembrane region" description="Helical" evidence="5">
    <location>
        <begin position="125"/>
        <end position="147"/>
    </location>
</feature>
<dbReference type="PANTHER" id="PTHR39535:SF2">
    <property type="entry name" value="HTTM DOMAIN-CONTAINING PROTEIN"/>
    <property type="match status" value="1"/>
</dbReference>
<feature type="transmembrane region" description="Helical" evidence="5">
    <location>
        <begin position="159"/>
        <end position="181"/>
    </location>
</feature>
<keyword evidence="3 5" id="KW-1133">Transmembrane helix</keyword>
<evidence type="ECO:0000313" key="8">
    <source>
        <dbReference type="Proteomes" id="UP000230731"/>
    </source>
</evidence>
<dbReference type="InterPro" id="IPR007263">
    <property type="entry name" value="DCC1-like"/>
</dbReference>
<name>A0A2M6WZ62_9BACT</name>
<evidence type="ECO:0000256" key="2">
    <source>
        <dbReference type="ARBA" id="ARBA00022692"/>
    </source>
</evidence>
<dbReference type="GO" id="GO:0012505">
    <property type="term" value="C:endomembrane system"/>
    <property type="evidence" value="ECO:0007669"/>
    <property type="project" value="UniProtKB-SubCell"/>
</dbReference>
<evidence type="ECO:0000313" key="7">
    <source>
        <dbReference type="EMBL" id="PIT98066.1"/>
    </source>
</evidence>
<dbReference type="InterPro" id="IPR052964">
    <property type="entry name" value="Sporulation_signal_mat"/>
</dbReference>
<comment type="subcellular location">
    <subcellularLocation>
        <location evidence="1">Endomembrane system</location>
        <topology evidence="1">Multi-pass membrane protein</topology>
    </subcellularLocation>
</comment>
<keyword evidence="2 5" id="KW-0812">Transmembrane</keyword>
<dbReference type="GO" id="GO:0015035">
    <property type="term" value="F:protein-disulfide reductase activity"/>
    <property type="evidence" value="ECO:0007669"/>
    <property type="project" value="InterPro"/>
</dbReference>
<evidence type="ECO:0000256" key="4">
    <source>
        <dbReference type="ARBA" id="ARBA00023136"/>
    </source>
</evidence>
<dbReference type="PANTHER" id="PTHR39535">
    <property type="entry name" value="SPORULATION-DELAYING PROTEIN SDPB"/>
    <property type="match status" value="1"/>
</dbReference>
<dbReference type="Proteomes" id="UP000230731">
    <property type="component" value="Unassembled WGS sequence"/>
</dbReference>
<dbReference type="InterPro" id="IPR011020">
    <property type="entry name" value="HTTM-like"/>
</dbReference>
<accession>A0A2M6WZ62</accession>
<dbReference type="EMBL" id="PEZP01000032">
    <property type="protein sequence ID" value="PIT98066.1"/>
    <property type="molecule type" value="Genomic_DNA"/>
</dbReference>
<comment type="caution">
    <text evidence="7">The sequence shown here is derived from an EMBL/GenBank/DDBJ whole genome shotgun (WGS) entry which is preliminary data.</text>
</comment>
<protein>
    <recommendedName>
        <fullName evidence="6">HTTM-like domain-containing protein</fullName>
    </recommendedName>
</protein>
<proteinExistence type="predicted"/>
<feature type="transmembrane region" description="Helical" evidence="5">
    <location>
        <begin position="266"/>
        <end position="286"/>
    </location>
</feature>
<evidence type="ECO:0000259" key="6">
    <source>
        <dbReference type="SMART" id="SM00752"/>
    </source>
</evidence>
<keyword evidence="4 5" id="KW-0472">Membrane</keyword>
<dbReference type="Pfam" id="PF04134">
    <property type="entry name" value="DCC1-like"/>
    <property type="match status" value="1"/>
</dbReference>
<gene>
    <name evidence="7" type="ORF">COT71_02560</name>
</gene>
<feature type="transmembrane region" description="Helical" evidence="5">
    <location>
        <begin position="230"/>
        <end position="254"/>
    </location>
</feature>